<reference evidence="3 4" key="1">
    <citation type="submission" date="2013-11" db="EMBL/GenBank/DDBJ databases">
        <title>The Genome Sequence of Phytophthora parasitica P1976.</title>
        <authorList>
            <consortium name="The Broad Institute Genomics Platform"/>
            <person name="Russ C."/>
            <person name="Tyler B."/>
            <person name="Panabieres F."/>
            <person name="Shan W."/>
            <person name="Tripathy S."/>
            <person name="Grunwald N."/>
            <person name="Machado M."/>
            <person name="Johnson C.S."/>
            <person name="Walker B."/>
            <person name="Young S."/>
            <person name="Zeng Q."/>
            <person name="Gargeya S."/>
            <person name="Fitzgerald M."/>
            <person name="Haas B."/>
            <person name="Abouelleil A."/>
            <person name="Allen A.W."/>
            <person name="Alvarado L."/>
            <person name="Arachchi H.M."/>
            <person name="Berlin A.M."/>
            <person name="Chapman S.B."/>
            <person name="Gainer-Dewar J."/>
            <person name="Goldberg J."/>
            <person name="Griggs A."/>
            <person name="Gujja S."/>
            <person name="Hansen M."/>
            <person name="Howarth C."/>
            <person name="Imamovic A."/>
            <person name="Ireland A."/>
            <person name="Larimer J."/>
            <person name="McCowan C."/>
            <person name="Murphy C."/>
            <person name="Pearson M."/>
            <person name="Poon T.W."/>
            <person name="Priest M."/>
            <person name="Roberts A."/>
            <person name="Saif S."/>
            <person name="Shea T."/>
            <person name="Sisk P."/>
            <person name="Sykes S."/>
            <person name="Wortman J."/>
            <person name="Nusbaum C."/>
            <person name="Birren B."/>
        </authorList>
    </citation>
    <scope>NUCLEOTIDE SEQUENCE [LARGE SCALE GENOMIC DNA]</scope>
    <source>
        <strain evidence="3 4">P1976</strain>
    </source>
</reference>
<comment type="caution">
    <text evidence="3">The sequence shown here is derived from an EMBL/GenBank/DDBJ whole genome shotgun (WGS) entry which is preliminary data.</text>
</comment>
<protein>
    <recommendedName>
        <fullName evidence="2">SWIM-type domain-containing protein</fullName>
    </recommendedName>
</protein>
<dbReference type="OrthoDB" id="121244at2759"/>
<evidence type="ECO:0000259" key="2">
    <source>
        <dbReference type="PROSITE" id="PS50966"/>
    </source>
</evidence>
<accession>A0A080Z0Y5</accession>
<keyword evidence="1" id="KW-0479">Metal-binding</keyword>
<dbReference type="InterPro" id="IPR007527">
    <property type="entry name" value="Znf_SWIM"/>
</dbReference>
<keyword evidence="1" id="KW-0862">Zinc</keyword>
<feature type="domain" description="SWIM-type" evidence="2">
    <location>
        <begin position="485"/>
        <end position="517"/>
    </location>
</feature>
<dbReference type="PANTHER" id="PTHR31569:SF4">
    <property type="entry name" value="SWIM-TYPE DOMAIN-CONTAINING PROTEIN"/>
    <property type="match status" value="1"/>
</dbReference>
<dbReference type="AlphaFoldDB" id="A0A080Z0Y5"/>
<gene>
    <name evidence="3" type="ORF">F444_21504</name>
</gene>
<keyword evidence="1" id="KW-0863">Zinc-finger</keyword>
<dbReference type="GO" id="GO:0008270">
    <property type="term" value="F:zinc ion binding"/>
    <property type="evidence" value="ECO:0007669"/>
    <property type="project" value="UniProtKB-KW"/>
</dbReference>
<dbReference type="PANTHER" id="PTHR31569">
    <property type="entry name" value="SWIM-TYPE DOMAIN-CONTAINING PROTEIN"/>
    <property type="match status" value="1"/>
</dbReference>
<sequence>MEAQHKNFWIKLVCKHGWTRKSRGKGIRKTFFDRSTECKANIKAAVTGNDKESVNKFMVQVTGFDVAHNHNVSESTYNNHASNRRVEDPDVLAFVDELQAAGSKPKLIVQYRPKKKTGKHVTLRDKRNMVTKLKEKRKGGATTEERLETVLQELCETRGNRATVFVDDNKTAKTITMQTRQMRRWFKVFSEILLVDATHNTNESRYKLFWFMVNDVYGHCQYVHHSLMENESNECLSDAIRSFKFNNPSWEKIKVIVIDKDLGELELLEKEFERCEGHSYIRTEMAKSEYGGPTSFDKDEVEDAVDMMRLVLTAVEYTKYLKYLYFLLDDVHLKDSDAIPEPGHPFLKYFMRNWDSMKERWALYARSDVPHLGNHTNNRLESSWGHLKEVLKPEMALDECVNSLMFLQTVAEMDYAKKITEVGQMRYDGADEQLKKLVREVSPHAHRMVEQQYRVAVDRKTHYEQEQINSQLYLLRGTDESSSAFHVNTARYRCSCVFMKTTLLPCRHVRYWRLMNDKSAVPIHYIEPRWKLSSKLNQAPFEEDVPDEIFACTTFQMRESAMTGRRHEVLNGSTKYKHALERGRSIADIMSRNETFVFGEMMNALEKFEEIVKDGAVHLSDVKATGSTRYRSWRRWSFCRII</sequence>
<proteinExistence type="predicted"/>
<dbReference type="InterPro" id="IPR052579">
    <property type="entry name" value="Zinc_finger_SWIM"/>
</dbReference>
<organism evidence="3 4">
    <name type="scientific">Phytophthora nicotianae P1976</name>
    <dbReference type="NCBI Taxonomy" id="1317066"/>
    <lineage>
        <taxon>Eukaryota</taxon>
        <taxon>Sar</taxon>
        <taxon>Stramenopiles</taxon>
        <taxon>Oomycota</taxon>
        <taxon>Peronosporomycetes</taxon>
        <taxon>Peronosporales</taxon>
        <taxon>Peronosporaceae</taxon>
        <taxon>Phytophthora</taxon>
    </lineage>
</organism>
<dbReference type="InterPro" id="IPR048324">
    <property type="entry name" value="ZSWIM1-3_RNaseH-like"/>
</dbReference>
<dbReference type="PROSITE" id="PS50966">
    <property type="entry name" value="ZF_SWIM"/>
    <property type="match status" value="1"/>
</dbReference>
<dbReference type="EMBL" id="ANJA01003959">
    <property type="protein sequence ID" value="ETO60296.1"/>
    <property type="molecule type" value="Genomic_DNA"/>
</dbReference>
<name>A0A080Z0Y5_PHYNI</name>
<dbReference type="Pfam" id="PF21056">
    <property type="entry name" value="ZSWIM1-3_RNaseH-like"/>
    <property type="match status" value="1"/>
</dbReference>
<evidence type="ECO:0000313" key="4">
    <source>
        <dbReference type="Proteomes" id="UP000028582"/>
    </source>
</evidence>
<dbReference type="Proteomes" id="UP000028582">
    <property type="component" value="Unassembled WGS sequence"/>
</dbReference>
<evidence type="ECO:0000313" key="3">
    <source>
        <dbReference type="EMBL" id="ETO60296.1"/>
    </source>
</evidence>
<evidence type="ECO:0000256" key="1">
    <source>
        <dbReference type="PROSITE-ProRule" id="PRU00325"/>
    </source>
</evidence>